<dbReference type="NCBIfam" id="TIGR02580">
    <property type="entry name" value="cas_RAMP_Cmr4"/>
    <property type="match status" value="1"/>
</dbReference>
<dbReference type="EMBL" id="DRXH01000141">
    <property type="protein sequence ID" value="HHM44459.1"/>
    <property type="molecule type" value="Genomic_DNA"/>
</dbReference>
<keyword evidence="1" id="KW-0051">Antiviral defense</keyword>
<evidence type="ECO:0000313" key="3">
    <source>
        <dbReference type="EMBL" id="HHM44459.1"/>
    </source>
</evidence>
<organism evidence="3">
    <name type="scientific">Caldiarchaeum subterraneum</name>
    <dbReference type="NCBI Taxonomy" id="311458"/>
    <lineage>
        <taxon>Archaea</taxon>
        <taxon>Nitrososphaerota</taxon>
        <taxon>Candidatus Caldarchaeales</taxon>
        <taxon>Candidatus Caldarchaeaceae</taxon>
        <taxon>Candidatus Caldarchaeum</taxon>
    </lineage>
</organism>
<sequence>MAYKSNQTQLGPYEISELCLIKAVSNIHPGVGRTGEIVDLPVQRDNLGYPIVYSSSIKGALKSIFWNLSENLREQVKILFGPDPDTVDDERFSSAVAVLDANVVVFPVRSLEGVYAYATSPFLLKRLSEILDIANRANEAVKKLIETSIGKDEAIYSDRAANKLAAKDFNNKVVVNEELQVSRRAEAASEVEKLEEFLGIESGRLLVLNDDDALYALERSMVRVTRIRIDRSSKTVAEGALWSEECIPRGTVFYTLFLFSRGRDVRQKRFVEPVEVKNSFHQLLEKTRRYAIIGGDETIGRGVIKFEFIQK</sequence>
<comment type="caution">
    <text evidence="3">The sequence shown here is derived from an EMBL/GenBank/DDBJ whole genome shotgun (WGS) entry which is preliminary data.</text>
</comment>
<protein>
    <submittedName>
        <fullName evidence="3">Type III-B CRISPR module RAMP protein Cmr4</fullName>
    </submittedName>
</protein>
<dbReference type="Pfam" id="PF03787">
    <property type="entry name" value="RAMPs"/>
    <property type="match status" value="1"/>
</dbReference>
<dbReference type="PANTHER" id="PTHR36700">
    <property type="entry name" value="CRISPR SYSTEM CMR SUBUNIT CMR4"/>
    <property type="match status" value="1"/>
</dbReference>
<name>A0A7J3VU33_CALS0</name>
<dbReference type="AlphaFoldDB" id="A0A7J3VU33"/>
<accession>A0A7J3VU33</accession>
<proteinExistence type="predicted"/>
<reference evidence="3" key="1">
    <citation type="journal article" date="2020" name="mSystems">
        <title>Genome- and Community-Level Interaction Insights into Carbon Utilization and Element Cycling Functions of Hydrothermarchaeota in Hydrothermal Sediment.</title>
        <authorList>
            <person name="Zhou Z."/>
            <person name="Liu Y."/>
            <person name="Xu W."/>
            <person name="Pan J."/>
            <person name="Luo Z.H."/>
            <person name="Li M."/>
        </authorList>
    </citation>
    <scope>NUCLEOTIDE SEQUENCE [LARGE SCALE GENOMIC DNA]</scope>
    <source>
        <strain evidence="3">SpSt-1074</strain>
    </source>
</reference>
<gene>
    <name evidence="3" type="primary">cmr4</name>
    <name evidence="3" type="ORF">ENM31_04090</name>
</gene>
<dbReference type="InterPro" id="IPR005537">
    <property type="entry name" value="RAMP_III_fam"/>
</dbReference>
<dbReference type="InterPro" id="IPR013410">
    <property type="entry name" value="CRISPR-assoc_RAMP_Cmr4"/>
</dbReference>
<dbReference type="PANTHER" id="PTHR36700:SF1">
    <property type="entry name" value="CRISPR SYSTEM CMR SUBUNIT CMR4"/>
    <property type="match status" value="1"/>
</dbReference>
<feature type="domain" description="CRISPR type III-associated protein" evidence="2">
    <location>
        <begin position="21"/>
        <end position="304"/>
    </location>
</feature>
<evidence type="ECO:0000256" key="1">
    <source>
        <dbReference type="ARBA" id="ARBA00023118"/>
    </source>
</evidence>
<dbReference type="GO" id="GO:0051607">
    <property type="term" value="P:defense response to virus"/>
    <property type="evidence" value="ECO:0007669"/>
    <property type="project" value="UniProtKB-KW"/>
</dbReference>
<evidence type="ECO:0000259" key="2">
    <source>
        <dbReference type="Pfam" id="PF03787"/>
    </source>
</evidence>